<dbReference type="SUPFAM" id="SSF51735">
    <property type="entry name" value="NAD(P)-binding Rossmann-fold domains"/>
    <property type="match status" value="1"/>
</dbReference>
<dbReference type="Pfam" id="PF02629">
    <property type="entry name" value="CoA_binding"/>
    <property type="match status" value="1"/>
</dbReference>
<feature type="domain" description="CoA-binding" evidence="1">
    <location>
        <begin position="4"/>
        <end position="94"/>
    </location>
</feature>
<feature type="non-terminal residue" evidence="2">
    <location>
        <position position="95"/>
    </location>
</feature>
<keyword evidence="2" id="KW-0436">Ligase</keyword>
<dbReference type="GO" id="GO:0009361">
    <property type="term" value="C:succinate-CoA ligase complex (ADP-forming)"/>
    <property type="evidence" value="ECO:0007669"/>
    <property type="project" value="TreeGrafter"/>
</dbReference>
<gene>
    <name evidence="2" type="ORF">EFW17_13630</name>
</gene>
<accession>A0A3N0E8U3</accession>
<dbReference type="Gene3D" id="3.40.50.720">
    <property type="entry name" value="NAD(P)-binding Rossmann-like Domain"/>
    <property type="match status" value="1"/>
</dbReference>
<dbReference type="GO" id="GO:0004776">
    <property type="term" value="F:succinate-CoA ligase (GDP-forming) activity"/>
    <property type="evidence" value="ECO:0007669"/>
    <property type="project" value="TreeGrafter"/>
</dbReference>
<evidence type="ECO:0000313" key="2">
    <source>
        <dbReference type="EMBL" id="RNL84254.1"/>
    </source>
</evidence>
<dbReference type="GO" id="GO:0005829">
    <property type="term" value="C:cytosol"/>
    <property type="evidence" value="ECO:0007669"/>
    <property type="project" value="TreeGrafter"/>
</dbReference>
<dbReference type="EMBL" id="RJMB01000012">
    <property type="protein sequence ID" value="RNL84254.1"/>
    <property type="molecule type" value="Genomic_DNA"/>
</dbReference>
<evidence type="ECO:0000259" key="1">
    <source>
        <dbReference type="SMART" id="SM00881"/>
    </source>
</evidence>
<dbReference type="PANTHER" id="PTHR11117:SF2">
    <property type="entry name" value="SUCCINATE--COA LIGASE [ADP_GDP-FORMING] SUBUNIT ALPHA, MITOCHONDRIAL"/>
    <property type="match status" value="1"/>
</dbReference>
<dbReference type="InterPro" id="IPR036291">
    <property type="entry name" value="NAD(P)-bd_dom_sf"/>
</dbReference>
<comment type="caution">
    <text evidence="2">The sequence shown here is derived from an EMBL/GenBank/DDBJ whole genome shotgun (WGS) entry which is preliminary data.</text>
</comment>
<reference evidence="2 3" key="1">
    <citation type="submission" date="2018-11" db="EMBL/GenBank/DDBJ databases">
        <title>The genome draft of YIM 96095.</title>
        <authorList>
            <person name="Tang S.-K."/>
            <person name="Chunyu W.-X."/>
            <person name="Feng Y.-Z."/>
        </authorList>
    </citation>
    <scope>NUCLEOTIDE SEQUENCE [LARGE SCALE GENOMIC DNA]</scope>
    <source>
        <strain evidence="2 3">YIM 96095</strain>
    </source>
</reference>
<sequence>MAIMLNSESTIIVQGMTGSEGAKHTARMLAAGSNVVGGVNARKAGQTVTIGDRDLPVFGTVEEAVKETGADTSVVFVPPKATRAAVVEAVDAGIG</sequence>
<name>A0A3N0E8U3_9ACTN</name>
<dbReference type="GO" id="GO:0004775">
    <property type="term" value="F:succinate-CoA ligase (ADP-forming) activity"/>
    <property type="evidence" value="ECO:0007669"/>
    <property type="project" value="TreeGrafter"/>
</dbReference>
<dbReference type="InterPro" id="IPR003781">
    <property type="entry name" value="CoA-bd"/>
</dbReference>
<evidence type="ECO:0000313" key="3">
    <source>
        <dbReference type="Proteomes" id="UP000269198"/>
    </source>
</evidence>
<organism evidence="2 3">
    <name type="scientific">Halostreptopolyspora alba</name>
    <dbReference type="NCBI Taxonomy" id="2487137"/>
    <lineage>
        <taxon>Bacteria</taxon>
        <taxon>Bacillati</taxon>
        <taxon>Actinomycetota</taxon>
        <taxon>Actinomycetes</taxon>
        <taxon>Streptosporangiales</taxon>
        <taxon>Nocardiopsidaceae</taxon>
        <taxon>Halostreptopolyspora</taxon>
    </lineage>
</organism>
<dbReference type="PANTHER" id="PTHR11117">
    <property type="entry name" value="SUCCINYL-COA LIGASE SUBUNIT ALPHA"/>
    <property type="match status" value="1"/>
</dbReference>
<dbReference type="AlphaFoldDB" id="A0A3N0E8U3"/>
<dbReference type="Proteomes" id="UP000269198">
    <property type="component" value="Unassembled WGS sequence"/>
</dbReference>
<keyword evidence="3" id="KW-1185">Reference proteome</keyword>
<dbReference type="SMART" id="SM00881">
    <property type="entry name" value="CoA_binding"/>
    <property type="match status" value="1"/>
</dbReference>
<dbReference type="GO" id="GO:0006099">
    <property type="term" value="P:tricarboxylic acid cycle"/>
    <property type="evidence" value="ECO:0007669"/>
    <property type="project" value="TreeGrafter"/>
</dbReference>
<proteinExistence type="predicted"/>
<protein>
    <submittedName>
        <fullName evidence="2">Succinate--CoA ligase subunit alpha</fullName>
    </submittedName>
</protein>